<name>A0A8S9GFF7_BRACR</name>
<evidence type="ECO:0000256" key="1">
    <source>
        <dbReference type="SAM" id="MobiDB-lite"/>
    </source>
</evidence>
<comment type="caution">
    <text evidence="2">The sequence shown here is derived from an EMBL/GenBank/DDBJ whole genome shotgun (WGS) entry which is preliminary data.</text>
</comment>
<reference evidence="2" key="1">
    <citation type="submission" date="2019-12" db="EMBL/GenBank/DDBJ databases">
        <title>Genome sequencing and annotation of Brassica cretica.</title>
        <authorList>
            <person name="Studholme D.J."/>
            <person name="Sarris P.F."/>
        </authorList>
    </citation>
    <scope>NUCLEOTIDE SEQUENCE</scope>
    <source>
        <strain evidence="2">PFS-001/15</strain>
        <tissue evidence="2">Leaf</tissue>
    </source>
</reference>
<feature type="region of interest" description="Disordered" evidence="1">
    <location>
        <begin position="1"/>
        <end position="52"/>
    </location>
</feature>
<organism evidence="2 3">
    <name type="scientific">Brassica cretica</name>
    <name type="common">Mustard</name>
    <dbReference type="NCBI Taxonomy" id="69181"/>
    <lineage>
        <taxon>Eukaryota</taxon>
        <taxon>Viridiplantae</taxon>
        <taxon>Streptophyta</taxon>
        <taxon>Embryophyta</taxon>
        <taxon>Tracheophyta</taxon>
        <taxon>Spermatophyta</taxon>
        <taxon>Magnoliopsida</taxon>
        <taxon>eudicotyledons</taxon>
        <taxon>Gunneridae</taxon>
        <taxon>Pentapetalae</taxon>
        <taxon>rosids</taxon>
        <taxon>malvids</taxon>
        <taxon>Brassicales</taxon>
        <taxon>Brassicaceae</taxon>
        <taxon>Brassiceae</taxon>
        <taxon>Brassica</taxon>
    </lineage>
</organism>
<sequence>MPKIDVTRHNALRPLPKPSANPPEATNTHSDDAAEPVEVDKDPMGRTDRLWI</sequence>
<proteinExistence type="predicted"/>
<gene>
    <name evidence="2" type="ORF">F2Q68_00030923</name>
</gene>
<feature type="compositionally biased region" description="Basic and acidic residues" evidence="1">
    <location>
        <begin position="38"/>
        <end position="52"/>
    </location>
</feature>
<accession>A0A8S9GFF7</accession>
<dbReference type="EMBL" id="QGKW02002005">
    <property type="protein sequence ID" value="KAF2544099.1"/>
    <property type="molecule type" value="Genomic_DNA"/>
</dbReference>
<dbReference type="Proteomes" id="UP000712281">
    <property type="component" value="Unassembled WGS sequence"/>
</dbReference>
<dbReference type="AlphaFoldDB" id="A0A8S9GFF7"/>
<evidence type="ECO:0000313" key="2">
    <source>
        <dbReference type="EMBL" id="KAF2544099.1"/>
    </source>
</evidence>
<evidence type="ECO:0000313" key="3">
    <source>
        <dbReference type="Proteomes" id="UP000712281"/>
    </source>
</evidence>
<protein>
    <submittedName>
        <fullName evidence="2">Uncharacterized protein</fullName>
    </submittedName>
</protein>